<dbReference type="Proteomes" id="UP000373449">
    <property type="component" value="Unassembled WGS sequence"/>
</dbReference>
<evidence type="ECO:0000313" key="6">
    <source>
        <dbReference type="Proteomes" id="UP000373449"/>
    </source>
</evidence>
<dbReference type="Pfam" id="PF00589">
    <property type="entry name" value="Phage_integrase"/>
    <property type="match status" value="1"/>
</dbReference>
<evidence type="ECO:0000256" key="2">
    <source>
        <dbReference type="ARBA" id="ARBA00022908"/>
    </source>
</evidence>
<keyword evidence="2" id="KW-0229">DNA integration</keyword>
<dbReference type="PANTHER" id="PTHR30629">
    <property type="entry name" value="PROPHAGE INTEGRASE"/>
    <property type="match status" value="1"/>
</dbReference>
<dbReference type="PANTHER" id="PTHR30629:SF2">
    <property type="entry name" value="PROPHAGE INTEGRASE INTS-RELATED"/>
    <property type="match status" value="1"/>
</dbReference>
<dbReference type="InterPro" id="IPR011010">
    <property type="entry name" value="DNA_brk_join_enz"/>
</dbReference>
<dbReference type="GO" id="GO:0006310">
    <property type="term" value="P:DNA recombination"/>
    <property type="evidence" value="ECO:0007669"/>
    <property type="project" value="UniProtKB-KW"/>
</dbReference>
<name>A0A484ZTW6_9GAMM</name>
<dbReference type="GO" id="GO:0015074">
    <property type="term" value="P:DNA integration"/>
    <property type="evidence" value="ECO:0007669"/>
    <property type="project" value="UniProtKB-KW"/>
</dbReference>
<dbReference type="SUPFAM" id="SSF56349">
    <property type="entry name" value="DNA breaking-rejoining enzymes"/>
    <property type="match status" value="1"/>
</dbReference>
<sequence>MLFVGQKRGRLFLIIHYLNFQVVISVYRKGWERVLDHQEIALFWDACNHSRLGTRNKTLLKLCLFYGCRIAELRLAKKGDFDLKLGVWTVPAENHKTGMKTKKALIRPIIPEIYPLLEAVINFRVVIISFRAGRSL</sequence>
<dbReference type="InterPro" id="IPR013762">
    <property type="entry name" value="Integrase-like_cat_sf"/>
</dbReference>
<keyword evidence="3" id="KW-0233">DNA recombination</keyword>
<dbReference type="AlphaFoldDB" id="A0A484ZTW6"/>
<evidence type="ECO:0000256" key="3">
    <source>
        <dbReference type="ARBA" id="ARBA00023172"/>
    </source>
</evidence>
<feature type="domain" description="Tyr recombinase" evidence="4">
    <location>
        <begin position="30"/>
        <end position="136"/>
    </location>
</feature>
<dbReference type="PROSITE" id="PS51898">
    <property type="entry name" value="TYR_RECOMBINASE"/>
    <property type="match status" value="1"/>
</dbReference>
<reference evidence="5 6" key="1">
    <citation type="submission" date="2019-03" db="EMBL/GenBank/DDBJ databases">
        <authorList>
            <consortium name="Pathogen Informatics"/>
        </authorList>
    </citation>
    <scope>NUCLEOTIDE SEQUENCE [LARGE SCALE GENOMIC DNA]</scope>
    <source>
        <strain evidence="5 6">NCTC12282</strain>
    </source>
</reference>
<dbReference type="InterPro" id="IPR050808">
    <property type="entry name" value="Phage_Integrase"/>
</dbReference>
<organism evidence="5 6">
    <name type="scientific">Budvicia aquatica</name>
    <dbReference type="NCBI Taxonomy" id="82979"/>
    <lineage>
        <taxon>Bacteria</taxon>
        <taxon>Pseudomonadati</taxon>
        <taxon>Pseudomonadota</taxon>
        <taxon>Gammaproteobacteria</taxon>
        <taxon>Enterobacterales</taxon>
        <taxon>Budviciaceae</taxon>
        <taxon>Budvicia</taxon>
    </lineage>
</organism>
<protein>
    <submittedName>
        <fullName evidence="5">Site-specific recombinase XerD</fullName>
    </submittedName>
</protein>
<comment type="similarity">
    <text evidence="1">Belongs to the 'phage' integrase family.</text>
</comment>
<gene>
    <name evidence="5" type="ORF">NCTC12282_04951</name>
</gene>
<proteinExistence type="inferred from homology"/>
<evidence type="ECO:0000313" key="5">
    <source>
        <dbReference type="EMBL" id="VFS51308.1"/>
    </source>
</evidence>
<dbReference type="GO" id="GO:0003677">
    <property type="term" value="F:DNA binding"/>
    <property type="evidence" value="ECO:0007669"/>
    <property type="project" value="InterPro"/>
</dbReference>
<evidence type="ECO:0000256" key="1">
    <source>
        <dbReference type="ARBA" id="ARBA00008857"/>
    </source>
</evidence>
<dbReference type="Gene3D" id="1.10.443.10">
    <property type="entry name" value="Intergrase catalytic core"/>
    <property type="match status" value="1"/>
</dbReference>
<accession>A0A484ZTW6</accession>
<dbReference type="EMBL" id="CAADJA010000002">
    <property type="protein sequence ID" value="VFS51308.1"/>
    <property type="molecule type" value="Genomic_DNA"/>
</dbReference>
<dbReference type="InterPro" id="IPR002104">
    <property type="entry name" value="Integrase_catalytic"/>
</dbReference>
<evidence type="ECO:0000259" key="4">
    <source>
        <dbReference type="PROSITE" id="PS51898"/>
    </source>
</evidence>